<evidence type="ECO:0000256" key="2">
    <source>
        <dbReference type="ARBA" id="ARBA00022670"/>
    </source>
</evidence>
<dbReference type="Pfam" id="PF01549">
    <property type="entry name" value="ShK"/>
    <property type="match status" value="3"/>
</dbReference>
<dbReference type="PROSITE" id="PS01286">
    <property type="entry name" value="FA58C_2"/>
    <property type="match status" value="1"/>
</dbReference>
<dbReference type="GO" id="GO:0006508">
    <property type="term" value="P:proteolysis"/>
    <property type="evidence" value="ECO:0007669"/>
    <property type="project" value="UniProtKB-KW"/>
</dbReference>
<dbReference type="EC" id="3.4.24.-" evidence="6"/>
<dbReference type="InterPro" id="IPR000421">
    <property type="entry name" value="FA58C"/>
</dbReference>
<comment type="function">
    <text evidence="1">Metalloprotease.</text>
</comment>
<keyword evidence="4" id="KW-1015">Disulfide bond</keyword>
<feature type="region of interest" description="Disordered" evidence="7">
    <location>
        <begin position="381"/>
        <end position="422"/>
    </location>
</feature>
<keyword evidence="9" id="KW-1185">Reference proteome</keyword>
<keyword evidence="6" id="KW-0732">Signal</keyword>
<dbReference type="Proteomes" id="UP001152795">
    <property type="component" value="Unassembled WGS sequence"/>
</dbReference>
<keyword evidence="5 6" id="KW-0862">Zinc</keyword>
<dbReference type="GO" id="GO:0008270">
    <property type="term" value="F:zinc ion binding"/>
    <property type="evidence" value="ECO:0007669"/>
    <property type="project" value="UniProtKB-UniRule"/>
</dbReference>
<evidence type="ECO:0000256" key="4">
    <source>
        <dbReference type="PROSITE-ProRule" id="PRU01005"/>
    </source>
</evidence>
<feature type="region of interest" description="Disordered" evidence="7">
    <location>
        <begin position="26"/>
        <end position="48"/>
    </location>
</feature>
<dbReference type="SMART" id="SM00235">
    <property type="entry name" value="ZnMc"/>
    <property type="match status" value="1"/>
</dbReference>
<sequence length="654" mass="74228">MKNYLLPLLVCFVTVQSKSVPEPPSVPIGPFDMTANTTSPQGKEKGYEKEKLFQGDIQDPGRRTGGKIGEAGTRTPWPDAIIPYVFDCSVLSIESALKATKDAIKEWEDRTCVKFVEKQPHHKVYLEFIRAAGCWATYVGYKGKKTQISIGNGCDYKHVMVHELGHVIGFWHEQSRPDRDNYITINYGNVIRSLRYNFDIVREQTNNYGERYDFNSIMHYPFNAFAIDRRQNTIFAKDPRLQSSARPYRKLSNSDVIQTNRMYKCDEIKSARAKTMKAIGEANKINWASTGGKCQDQHQHCKSWAKANFCELSPDPMLTSCPESCGVCGKVCQDEYKDCPAWADYGYCIRKPGTSDHIIKFMLSSCRKSCAVCIPAPTTKPTTKPTTTLPPTTTPKPTTKPATRPPTKARPVATKPVTTQEPHTTTKVITKNGISIPSTKFTGVLCKDRSKYCKDWANDGRCDTDRWVYDNCLKSCRRYTVCDRYMIKPIGRCSNAHGVYSKEIIPDSRLYAPTTFAPGGGWYARASSARLYKEDDHRLKNVGAWCAEPNNNREKYLQIDFGSEKIITALATQGRDVYFEHVKAYSLSFRLGVSWVHYRERGSRDRKIFDANCDHVTPVMNLLERDVRARYMRIHPTKYIGAACLRVEVYGCNP</sequence>
<keyword evidence="5 6" id="KW-0482">Metalloprotease</keyword>
<dbReference type="CDD" id="cd04280">
    <property type="entry name" value="ZnMc_astacin_like"/>
    <property type="match status" value="1"/>
</dbReference>
<dbReference type="PROSITE" id="PS51670">
    <property type="entry name" value="SHKT"/>
    <property type="match status" value="3"/>
</dbReference>
<feature type="binding site" evidence="5">
    <location>
        <position position="172"/>
    </location>
    <ligand>
        <name>Zn(2+)</name>
        <dbReference type="ChEBI" id="CHEBI:29105"/>
        <note>catalytic</note>
    </ligand>
</feature>
<comment type="caution">
    <text evidence="4">Lacks conserved residue(s) required for the propagation of feature annotation.</text>
</comment>
<dbReference type="Pfam" id="PF00754">
    <property type="entry name" value="F5_F8_type_C"/>
    <property type="match status" value="1"/>
</dbReference>
<dbReference type="GO" id="GO:0004222">
    <property type="term" value="F:metalloendopeptidase activity"/>
    <property type="evidence" value="ECO:0007669"/>
    <property type="project" value="UniProtKB-UniRule"/>
</dbReference>
<dbReference type="PANTHER" id="PTHR10127:SF893">
    <property type="entry name" value="METALLOENDOPEPTIDASE"/>
    <property type="match status" value="1"/>
</dbReference>
<dbReference type="PROSITE" id="PS51864">
    <property type="entry name" value="ASTACIN"/>
    <property type="match status" value="1"/>
</dbReference>
<comment type="caution">
    <text evidence="8">The sequence shown here is derived from an EMBL/GenBank/DDBJ whole genome shotgun (WGS) entry which is preliminary data.</text>
</comment>
<organism evidence="8 9">
    <name type="scientific">Paramuricea clavata</name>
    <name type="common">Red gorgonian</name>
    <name type="synonym">Violescent sea-whip</name>
    <dbReference type="NCBI Taxonomy" id="317549"/>
    <lineage>
        <taxon>Eukaryota</taxon>
        <taxon>Metazoa</taxon>
        <taxon>Cnidaria</taxon>
        <taxon>Anthozoa</taxon>
        <taxon>Octocorallia</taxon>
        <taxon>Malacalcyonacea</taxon>
        <taxon>Plexauridae</taxon>
        <taxon>Paramuricea</taxon>
    </lineage>
</organism>
<dbReference type="InterPro" id="IPR006026">
    <property type="entry name" value="Peptidase_Metallo"/>
</dbReference>
<reference evidence="8" key="1">
    <citation type="submission" date="2020-04" db="EMBL/GenBank/DDBJ databases">
        <authorList>
            <person name="Alioto T."/>
            <person name="Alioto T."/>
            <person name="Gomez Garrido J."/>
        </authorList>
    </citation>
    <scope>NUCLEOTIDE SEQUENCE</scope>
    <source>
        <strain evidence="8">A484AB</strain>
    </source>
</reference>
<dbReference type="InterPro" id="IPR034035">
    <property type="entry name" value="Astacin-like_dom"/>
</dbReference>
<comment type="cofactor">
    <cofactor evidence="5 6">
        <name>Zn(2+)</name>
        <dbReference type="ChEBI" id="CHEBI:29105"/>
    </cofactor>
    <text evidence="5 6">Binds 1 zinc ion per subunit.</text>
</comment>
<dbReference type="CDD" id="cd00057">
    <property type="entry name" value="FA58C"/>
    <property type="match status" value="1"/>
</dbReference>
<evidence type="ECO:0000256" key="7">
    <source>
        <dbReference type="SAM" id="MobiDB-lite"/>
    </source>
</evidence>
<dbReference type="Gene3D" id="1.10.10.1940">
    <property type="match status" value="1"/>
</dbReference>
<feature type="disulfide bond" evidence="4">
    <location>
        <begin position="294"/>
        <end position="328"/>
    </location>
</feature>
<keyword evidence="3 5" id="KW-0378">Hydrolase</keyword>
<dbReference type="InterPro" id="IPR008979">
    <property type="entry name" value="Galactose-bd-like_sf"/>
</dbReference>
<proteinExistence type="predicted"/>
<dbReference type="Gene3D" id="2.60.120.260">
    <property type="entry name" value="Galactose-binding domain-like"/>
    <property type="match status" value="1"/>
</dbReference>
<evidence type="ECO:0000256" key="5">
    <source>
        <dbReference type="PROSITE-ProRule" id="PRU01211"/>
    </source>
</evidence>
<dbReference type="OrthoDB" id="5969257at2759"/>
<feature type="chain" id="PRO_5040558147" description="Metalloendopeptidase" evidence="6">
    <location>
        <begin position="18"/>
        <end position="654"/>
    </location>
</feature>
<dbReference type="SUPFAM" id="SSF55486">
    <property type="entry name" value="Metalloproteases ('zincins'), catalytic domain"/>
    <property type="match status" value="1"/>
</dbReference>
<dbReference type="Gene3D" id="3.40.390.10">
    <property type="entry name" value="Collagenase (Catalytic Domain)"/>
    <property type="match status" value="1"/>
</dbReference>
<dbReference type="PRINTS" id="PR00480">
    <property type="entry name" value="ASTACIN"/>
</dbReference>
<evidence type="ECO:0000313" key="9">
    <source>
        <dbReference type="Proteomes" id="UP001152795"/>
    </source>
</evidence>
<protein>
    <recommendedName>
        <fullName evidence="6">Metalloendopeptidase</fullName>
        <ecNumber evidence="6">3.4.24.-</ecNumber>
    </recommendedName>
</protein>
<feature type="signal peptide" evidence="6">
    <location>
        <begin position="1"/>
        <end position="17"/>
    </location>
</feature>
<evidence type="ECO:0000256" key="3">
    <source>
        <dbReference type="ARBA" id="ARBA00022801"/>
    </source>
</evidence>
<accession>A0A6S7G9W0</accession>
<name>A0A6S7G9W0_PARCT</name>
<dbReference type="SUPFAM" id="SSF49785">
    <property type="entry name" value="Galactose-binding domain-like"/>
    <property type="match status" value="1"/>
</dbReference>
<dbReference type="InterPro" id="IPR024079">
    <property type="entry name" value="MetalloPept_cat_dom_sf"/>
</dbReference>
<dbReference type="SMART" id="SM00231">
    <property type="entry name" value="FA58C"/>
    <property type="match status" value="1"/>
</dbReference>
<feature type="compositionally biased region" description="Low complexity" evidence="7">
    <location>
        <begin position="381"/>
        <end position="414"/>
    </location>
</feature>
<feature type="active site" evidence="5">
    <location>
        <position position="163"/>
    </location>
</feature>
<dbReference type="PANTHER" id="PTHR10127">
    <property type="entry name" value="DISCOIDIN, CUB, EGF, LAMININ , AND ZINC METALLOPROTEASE DOMAIN CONTAINING"/>
    <property type="match status" value="1"/>
</dbReference>
<dbReference type="InterPro" id="IPR003582">
    <property type="entry name" value="ShKT_dom"/>
</dbReference>
<dbReference type="EMBL" id="CACRXK020000480">
    <property type="protein sequence ID" value="CAB3982231.1"/>
    <property type="molecule type" value="Genomic_DNA"/>
</dbReference>
<keyword evidence="2 5" id="KW-0645">Protease</keyword>
<evidence type="ECO:0000256" key="6">
    <source>
        <dbReference type="RuleBase" id="RU361183"/>
    </source>
</evidence>
<gene>
    <name evidence="8" type="ORF">PACLA_8A054900</name>
</gene>
<dbReference type="SMART" id="SM00254">
    <property type="entry name" value="ShKT"/>
    <property type="match status" value="3"/>
</dbReference>
<feature type="binding site" evidence="5">
    <location>
        <position position="166"/>
    </location>
    <ligand>
        <name>Zn(2+)</name>
        <dbReference type="ChEBI" id="CHEBI:29105"/>
        <note>catalytic</note>
    </ligand>
</feature>
<dbReference type="PROSITE" id="PS50022">
    <property type="entry name" value="FA58C_3"/>
    <property type="match status" value="1"/>
</dbReference>
<keyword evidence="5 6" id="KW-0479">Metal-binding</keyword>
<dbReference type="Pfam" id="PF01400">
    <property type="entry name" value="Astacin"/>
    <property type="match status" value="1"/>
</dbReference>
<evidence type="ECO:0000313" key="8">
    <source>
        <dbReference type="EMBL" id="CAB3982231.1"/>
    </source>
</evidence>
<evidence type="ECO:0000256" key="1">
    <source>
        <dbReference type="ARBA" id="ARBA00002657"/>
    </source>
</evidence>
<dbReference type="InterPro" id="IPR001506">
    <property type="entry name" value="Peptidase_M12A"/>
</dbReference>
<feature type="binding site" evidence="5">
    <location>
        <position position="162"/>
    </location>
    <ligand>
        <name>Zn(2+)</name>
        <dbReference type="ChEBI" id="CHEBI:29105"/>
        <note>catalytic</note>
    </ligand>
</feature>
<dbReference type="AlphaFoldDB" id="A0A6S7G9W0"/>